<sequence length="791" mass="83811">MATSSGASDTPQGNDTKAARNAVPQPGRGRGRARGNKSQRASAEESAVAAASLASSAPADGLAFGLDTAGLVATVKDSFGFLRLPNHTDGIFFHASSVLIPSEDQSELISLTEKLGRVDLTQYIQVGQQVQFTLAPGTRGARFTATQVRATTKKEAPGTIKQLPDFKPKGERDWRARQAPLGGLITWQPPAAEGESEPGPSQDIGFGASDILKGPRLQLGDCVHFVIVERWEDKRASQVQLVMGSRESATPAADETFESAQRLKGFVYSWNPNSGRGSIRREDGLGQVSFSLSSVAEESRSLLNASSEVEFSLNSTPGSRKTTVVNVVCLAAGSIPDKARLTGRVSGRVVRVPAMLQGQARERPGAIRCDDADLGSVVSFSSAEAERCLGEGESLREGDDVEFEREVMRRSGGVYAVGLMLKCRGSERRELGKVALLKGKFGFINCCERRSNLFFHFGALLPPLRGADLSVGNDLEFTVGLEPVSEERPEPRTVALRVSRAAPGSAVFETLSEEVLVGTVIERLQSNGFTTVSSGVLELEEASGQRTRLTYGADDLAPRAEGEAAYQPLPGDRVTFRIATRLKAEKDGQAVGGTAARHAGRRATEVAAQRFKGTCFNWKVSFGFASVQDPRPADTPARLYFNANDLQGPQPSAGQPLSGIVAINSKGEPVARAIKVVPPPPVHLQEAVEAEAEAVPVATPPQRPKLMLLANNGEGTRKLPQMRKPLGPDGTKGFAPGRGRGIPPPPPAAPPAASAPGSTGALKMSLSGRLLNPAAVEPQISAAQPLLKRPP</sequence>
<dbReference type="GO" id="GO:0005737">
    <property type="term" value="C:cytoplasm"/>
    <property type="evidence" value="ECO:0007669"/>
    <property type="project" value="UniProtKB-SubCell"/>
</dbReference>
<dbReference type="AlphaFoldDB" id="A0AAW1PJT3"/>
<dbReference type="InterPro" id="IPR012340">
    <property type="entry name" value="NA-bd_OB-fold"/>
</dbReference>
<evidence type="ECO:0000256" key="4">
    <source>
        <dbReference type="ARBA" id="ARBA00022884"/>
    </source>
</evidence>
<evidence type="ECO:0000256" key="1">
    <source>
        <dbReference type="ARBA" id="ARBA00004496"/>
    </source>
</evidence>
<accession>A0AAW1PJT3</accession>
<gene>
    <name evidence="6" type="ORF">WJX73_005798</name>
</gene>
<reference evidence="6 7" key="1">
    <citation type="journal article" date="2024" name="Nat. Commun.">
        <title>Phylogenomics reveals the evolutionary origins of lichenization in chlorophyte algae.</title>
        <authorList>
            <person name="Puginier C."/>
            <person name="Libourel C."/>
            <person name="Otte J."/>
            <person name="Skaloud P."/>
            <person name="Haon M."/>
            <person name="Grisel S."/>
            <person name="Petersen M."/>
            <person name="Berrin J.G."/>
            <person name="Delaux P.M."/>
            <person name="Dal Grande F."/>
            <person name="Keller J."/>
        </authorList>
    </citation>
    <scope>NUCLEOTIDE SEQUENCE [LARGE SCALE GENOMIC DNA]</scope>
    <source>
        <strain evidence="6 7">SAG 2036</strain>
    </source>
</reference>
<keyword evidence="2" id="KW-0963">Cytoplasm</keyword>
<dbReference type="PANTHER" id="PTHR12913:SF1">
    <property type="entry name" value="COLD SHOCK DOMAIN-CONTAINING PROTEIN E1"/>
    <property type="match status" value="1"/>
</dbReference>
<dbReference type="SUPFAM" id="SSF50249">
    <property type="entry name" value="Nucleic acid-binding proteins"/>
    <property type="match status" value="2"/>
</dbReference>
<keyword evidence="4" id="KW-0694">RNA-binding</keyword>
<evidence type="ECO:0000313" key="6">
    <source>
        <dbReference type="EMBL" id="KAK9808272.1"/>
    </source>
</evidence>
<comment type="caution">
    <text evidence="6">The sequence shown here is derived from an EMBL/GenBank/DDBJ whole genome shotgun (WGS) entry which is preliminary data.</text>
</comment>
<dbReference type="Gene3D" id="2.40.50.140">
    <property type="entry name" value="Nucleic acid-binding proteins"/>
    <property type="match status" value="3"/>
</dbReference>
<evidence type="ECO:0008006" key="8">
    <source>
        <dbReference type="Google" id="ProtNLM"/>
    </source>
</evidence>
<dbReference type="EMBL" id="JALJOQ010000025">
    <property type="protein sequence ID" value="KAK9808272.1"/>
    <property type="molecule type" value="Genomic_DNA"/>
</dbReference>
<protein>
    <recommendedName>
        <fullName evidence="8">Cold shock domain-containing protein E1</fullName>
    </recommendedName>
</protein>
<keyword evidence="7" id="KW-1185">Reference proteome</keyword>
<proteinExistence type="predicted"/>
<dbReference type="PANTHER" id="PTHR12913">
    <property type="entry name" value="UNR PROTEIN N-RAS UPSTREAM GENE PROTEIN"/>
    <property type="match status" value="1"/>
</dbReference>
<dbReference type="GO" id="GO:0003723">
    <property type="term" value="F:RNA binding"/>
    <property type="evidence" value="ECO:0007669"/>
    <property type="project" value="UniProtKB-KW"/>
</dbReference>
<feature type="region of interest" description="Disordered" evidence="5">
    <location>
        <begin position="1"/>
        <end position="45"/>
    </location>
</feature>
<evidence type="ECO:0000256" key="3">
    <source>
        <dbReference type="ARBA" id="ARBA00022737"/>
    </source>
</evidence>
<evidence type="ECO:0000256" key="2">
    <source>
        <dbReference type="ARBA" id="ARBA00022490"/>
    </source>
</evidence>
<feature type="compositionally biased region" description="Polar residues" evidence="5">
    <location>
        <begin position="1"/>
        <end position="15"/>
    </location>
</feature>
<keyword evidence="3" id="KW-0677">Repeat</keyword>
<comment type="subcellular location">
    <subcellularLocation>
        <location evidence="1">Cytoplasm</location>
    </subcellularLocation>
</comment>
<organism evidence="6 7">
    <name type="scientific">Symbiochloris irregularis</name>
    <dbReference type="NCBI Taxonomy" id="706552"/>
    <lineage>
        <taxon>Eukaryota</taxon>
        <taxon>Viridiplantae</taxon>
        <taxon>Chlorophyta</taxon>
        <taxon>core chlorophytes</taxon>
        <taxon>Trebouxiophyceae</taxon>
        <taxon>Trebouxiales</taxon>
        <taxon>Trebouxiaceae</taxon>
        <taxon>Symbiochloris</taxon>
    </lineage>
</organism>
<feature type="compositionally biased region" description="Low complexity" evidence="5">
    <location>
        <begin position="751"/>
        <end position="761"/>
    </location>
</feature>
<evidence type="ECO:0000313" key="7">
    <source>
        <dbReference type="Proteomes" id="UP001465755"/>
    </source>
</evidence>
<feature type="region of interest" description="Disordered" evidence="5">
    <location>
        <begin position="714"/>
        <end position="766"/>
    </location>
</feature>
<dbReference type="Proteomes" id="UP001465755">
    <property type="component" value="Unassembled WGS sequence"/>
</dbReference>
<name>A0AAW1PJT3_9CHLO</name>
<evidence type="ECO:0000256" key="5">
    <source>
        <dbReference type="SAM" id="MobiDB-lite"/>
    </source>
</evidence>